<feature type="region of interest" description="Disordered" evidence="1">
    <location>
        <begin position="24"/>
        <end position="61"/>
    </location>
</feature>
<evidence type="ECO:0000313" key="2">
    <source>
        <dbReference type="EMBL" id="RVX21818.1"/>
    </source>
</evidence>
<gene>
    <name evidence="2" type="ORF">CK203_001669</name>
</gene>
<dbReference type="Proteomes" id="UP000288805">
    <property type="component" value="Unassembled WGS sequence"/>
</dbReference>
<proteinExistence type="predicted"/>
<evidence type="ECO:0000256" key="1">
    <source>
        <dbReference type="SAM" id="MobiDB-lite"/>
    </source>
</evidence>
<evidence type="ECO:0000313" key="3">
    <source>
        <dbReference type="Proteomes" id="UP000288805"/>
    </source>
</evidence>
<organism evidence="2 3">
    <name type="scientific">Vitis vinifera</name>
    <name type="common">Grape</name>
    <dbReference type="NCBI Taxonomy" id="29760"/>
    <lineage>
        <taxon>Eukaryota</taxon>
        <taxon>Viridiplantae</taxon>
        <taxon>Streptophyta</taxon>
        <taxon>Embryophyta</taxon>
        <taxon>Tracheophyta</taxon>
        <taxon>Spermatophyta</taxon>
        <taxon>Magnoliopsida</taxon>
        <taxon>eudicotyledons</taxon>
        <taxon>Gunneridae</taxon>
        <taxon>Pentapetalae</taxon>
        <taxon>rosids</taxon>
        <taxon>Vitales</taxon>
        <taxon>Vitaceae</taxon>
        <taxon>Viteae</taxon>
        <taxon>Vitis</taxon>
    </lineage>
</organism>
<name>A0A438KKT7_VITVI</name>
<comment type="caution">
    <text evidence="2">The sequence shown here is derived from an EMBL/GenBank/DDBJ whole genome shotgun (WGS) entry which is preliminary data.</text>
</comment>
<reference evidence="2 3" key="1">
    <citation type="journal article" date="2018" name="PLoS Genet.">
        <title>Population sequencing reveals clonal diversity and ancestral inbreeding in the grapevine cultivar Chardonnay.</title>
        <authorList>
            <person name="Roach M.J."/>
            <person name="Johnson D.L."/>
            <person name="Bohlmann J."/>
            <person name="van Vuuren H.J."/>
            <person name="Jones S.J."/>
            <person name="Pretorius I.S."/>
            <person name="Schmidt S.A."/>
            <person name="Borneman A.R."/>
        </authorList>
    </citation>
    <scope>NUCLEOTIDE SEQUENCE [LARGE SCALE GENOMIC DNA]</scope>
    <source>
        <strain evidence="3">cv. Chardonnay</strain>
        <tissue evidence="2">Leaf</tissue>
    </source>
</reference>
<protein>
    <submittedName>
        <fullName evidence="2">Uncharacterized protein</fullName>
    </submittedName>
</protein>
<accession>A0A438KKT7</accession>
<dbReference type="AlphaFoldDB" id="A0A438KKT7"/>
<dbReference type="EMBL" id="QGNW01000004">
    <property type="protein sequence ID" value="RVX21818.1"/>
    <property type="molecule type" value="Genomic_DNA"/>
</dbReference>
<sequence>MGSVMIFFTSAIRGKELMRHVAELVPRHPGRVKKQEPASTSNTGSSKSGKGGKKKRGSMFTGAPFPALNFTDRKHDSDMSIHGMVKEMAFQARDVFTIWGILPLLRTRELHGQ</sequence>